<dbReference type="EMBL" id="JAPQKQ010000001">
    <property type="protein sequence ID" value="KAJ5213238.1"/>
    <property type="molecule type" value="Genomic_DNA"/>
</dbReference>
<reference evidence="2" key="1">
    <citation type="submission" date="2022-11" db="EMBL/GenBank/DDBJ databases">
        <authorList>
            <person name="Petersen C."/>
        </authorList>
    </citation>
    <scope>NUCLEOTIDE SEQUENCE</scope>
    <source>
        <strain evidence="2">IBT 20477</strain>
    </source>
</reference>
<keyword evidence="1" id="KW-0472">Membrane</keyword>
<keyword evidence="1" id="KW-1133">Transmembrane helix</keyword>
<dbReference type="Proteomes" id="UP001150942">
    <property type="component" value="Unassembled WGS sequence"/>
</dbReference>
<evidence type="ECO:0000313" key="2">
    <source>
        <dbReference type="EMBL" id="KAJ5213238.1"/>
    </source>
</evidence>
<evidence type="ECO:0000256" key="1">
    <source>
        <dbReference type="SAM" id="Phobius"/>
    </source>
</evidence>
<evidence type="ECO:0000313" key="3">
    <source>
        <dbReference type="Proteomes" id="UP001150942"/>
    </source>
</evidence>
<keyword evidence="1" id="KW-0812">Transmembrane</keyword>
<keyword evidence="3" id="KW-1185">Reference proteome</keyword>
<reference evidence="2" key="2">
    <citation type="journal article" date="2023" name="IMA Fungus">
        <title>Comparative genomic study of the Penicillium genus elucidates a diverse pangenome and 15 lateral gene transfer events.</title>
        <authorList>
            <person name="Petersen C."/>
            <person name="Sorensen T."/>
            <person name="Nielsen M.R."/>
            <person name="Sondergaard T.E."/>
            <person name="Sorensen J.L."/>
            <person name="Fitzpatrick D.A."/>
            <person name="Frisvad J.C."/>
            <person name="Nielsen K.L."/>
        </authorList>
    </citation>
    <scope>NUCLEOTIDE SEQUENCE</scope>
    <source>
        <strain evidence="2">IBT 20477</strain>
    </source>
</reference>
<name>A0A9W9N4S6_9EURO</name>
<feature type="transmembrane region" description="Helical" evidence="1">
    <location>
        <begin position="232"/>
        <end position="254"/>
    </location>
</feature>
<dbReference type="AlphaFoldDB" id="A0A9W9N4S6"/>
<proteinExistence type="predicted"/>
<feature type="transmembrane region" description="Helical" evidence="1">
    <location>
        <begin position="175"/>
        <end position="197"/>
    </location>
</feature>
<dbReference type="InterPro" id="IPR029063">
    <property type="entry name" value="SAM-dependent_MTases_sf"/>
</dbReference>
<comment type="caution">
    <text evidence="2">The sequence shown here is derived from an EMBL/GenBank/DDBJ whole genome shotgun (WGS) entry which is preliminary data.</text>
</comment>
<sequence length="300" mass="34385">MMQLFSWPRSHLLEVGDQTWCPAWLHQHEQLVLTQLWNLRAPGWSHGSLAKQACAVFKEHLKDLSSYTVLDICAGAGGPTPVLESELNKELESEGNGPVQFVLSDLYPHIEEWERISKKQQNVTYIESPVDARDVPRFAASSKKECRIFNICFHHFGDEDAAGILKSAVETADSFMQVIIALIQFVPLANLIPFSIFEITSRDLWTCLCSPLVFFWTFFVTLVWYWDSPVHLFFTFILPVAPLTIFIDGLISCLRTRTAKETWQLLDQPDLDLTNWTFHSGQKTVQFPFITLYYHVGIKS</sequence>
<dbReference type="OrthoDB" id="2101715at2759"/>
<gene>
    <name evidence="2" type="ORF">N7449_000407</name>
</gene>
<protein>
    <submittedName>
        <fullName evidence="2">Uncharacterized protein</fullName>
    </submittedName>
</protein>
<feature type="transmembrane region" description="Helical" evidence="1">
    <location>
        <begin position="204"/>
        <end position="226"/>
    </location>
</feature>
<organism evidence="2 3">
    <name type="scientific">Penicillium cf. viridicatum</name>
    <dbReference type="NCBI Taxonomy" id="2972119"/>
    <lineage>
        <taxon>Eukaryota</taxon>
        <taxon>Fungi</taxon>
        <taxon>Dikarya</taxon>
        <taxon>Ascomycota</taxon>
        <taxon>Pezizomycotina</taxon>
        <taxon>Eurotiomycetes</taxon>
        <taxon>Eurotiomycetidae</taxon>
        <taxon>Eurotiales</taxon>
        <taxon>Aspergillaceae</taxon>
        <taxon>Penicillium</taxon>
    </lineage>
</organism>
<accession>A0A9W9N4S6</accession>
<dbReference type="SUPFAM" id="SSF53335">
    <property type="entry name" value="S-adenosyl-L-methionine-dependent methyltransferases"/>
    <property type="match status" value="1"/>
</dbReference>